<protein>
    <submittedName>
        <fullName evidence="1">Uncharacterized protein</fullName>
    </submittedName>
</protein>
<organism evidence="1">
    <name type="scientific">Arundo donax</name>
    <name type="common">Giant reed</name>
    <name type="synonym">Donax arundinaceus</name>
    <dbReference type="NCBI Taxonomy" id="35708"/>
    <lineage>
        <taxon>Eukaryota</taxon>
        <taxon>Viridiplantae</taxon>
        <taxon>Streptophyta</taxon>
        <taxon>Embryophyta</taxon>
        <taxon>Tracheophyta</taxon>
        <taxon>Spermatophyta</taxon>
        <taxon>Magnoliopsida</taxon>
        <taxon>Liliopsida</taxon>
        <taxon>Poales</taxon>
        <taxon>Poaceae</taxon>
        <taxon>PACMAD clade</taxon>
        <taxon>Arundinoideae</taxon>
        <taxon>Arundineae</taxon>
        <taxon>Arundo</taxon>
    </lineage>
</organism>
<dbReference type="EMBL" id="GBRH01172130">
    <property type="protein sequence ID" value="JAE25766.1"/>
    <property type="molecule type" value="Transcribed_RNA"/>
</dbReference>
<reference evidence="1" key="2">
    <citation type="journal article" date="2015" name="Data Brief">
        <title>Shoot transcriptome of the giant reed, Arundo donax.</title>
        <authorList>
            <person name="Barrero R.A."/>
            <person name="Guerrero F.D."/>
            <person name="Moolhuijzen P."/>
            <person name="Goolsby J.A."/>
            <person name="Tidwell J."/>
            <person name="Bellgard S.E."/>
            <person name="Bellgard M.I."/>
        </authorList>
    </citation>
    <scope>NUCLEOTIDE SEQUENCE</scope>
    <source>
        <tissue evidence="1">Shoot tissue taken approximately 20 cm above the soil surface</tissue>
    </source>
</reference>
<name>A0A0A9GT78_ARUDO</name>
<sequence length="11" mass="1165">MLISSNTILAC</sequence>
<accession>A0A0A9GT78</accession>
<proteinExistence type="predicted"/>
<evidence type="ECO:0000313" key="1">
    <source>
        <dbReference type="EMBL" id="JAE25766.1"/>
    </source>
</evidence>
<reference evidence="1" key="1">
    <citation type="submission" date="2014-09" db="EMBL/GenBank/DDBJ databases">
        <authorList>
            <person name="Magalhaes I.L.F."/>
            <person name="Oliveira U."/>
            <person name="Santos F.R."/>
            <person name="Vidigal T.H.D.A."/>
            <person name="Brescovit A.D."/>
            <person name="Santos A.J."/>
        </authorList>
    </citation>
    <scope>NUCLEOTIDE SEQUENCE</scope>
    <source>
        <tissue evidence="1">Shoot tissue taken approximately 20 cm above the soil surface</tissue>
    </source>
</reference>